<dbReference type="Proteomes" id="UP000184390">
    <property type="component" value="Unassembled WGS sequence"/>
</dbReference>
<keyword evidence="3" id="KW-1185">Reference proteome</keyword>
<sequence length="132" mass="14798">MDTDLETLATVLYVTADDLLKAHPEMAPQRPKVGIAPRTTDAEIITLAVMQALLGHTSERRWLRYARKHYQGMFPHLPGQSGWNKRLRALQTTMAWLTTTLAKATSVKRPGFCSESQQGESEYAQEVQSRAA</sequence>
<organism evidence="2 3">
    <name type="scientific">Actinomyces denticolens</name>
    <dbReference type="NCBI Taxonomy" id="52767"/>
    <lineage>
        <taxon>Bacteria</taxon>
        <taxon>Bacillati</taxon>
        <taxon>Actinomycetota</taxon>
        <taxon>Actinomycetes</taxon>
        <taxon>Actinomycetales</taxon>
        <taxon>Actinomycetaceae</taxon>
        <taxon>Actinomyces</taxon>
    </lineage>
</organism>
<comment type="caution">
    <text evidence="2">The sequence shown here is derived from an EMBL/GenBank/DDBJ whole genome shotgun (WGS) entry which is preliminary data.</text>
</comment>
<dbReference type="EMBL" id="FQYL01000028">
    <property type="protein sequence ID" value="SHJ32140.1"/>
    <property type="molecule type" value="Genomic_DNA"/>
</dbReference>
<proteinExistence type="predicted"/>
<feature type="region of interest" description="Disordered" evidence="1">
    <location>
        <begin position="107"/>
        <end position="132"/>
    </location>
</feature>
<evidence type="ECO:0008006" key="4">
    <source>
        <dbReference type="Google" id="ProtNLM"/>
    </source>
</evidence>
<protein>
    <recommendedName>
        <fullName evidence="4">Transposase</fullName>
    </recommendedName>
</protein>
<dbReference type="RefSeq" id="WP_174977478.1">
    <property type="nucleotide sequence ID" value="NZ_BDIO01000006.1"/>
</dbReference>
<accession>A0ABY1IKU7</accession>
<feature type="compositionally biased region" description="Polar residues" evidence="1">
    <location>
        <begin position="114"/>
        <end position="132"/>
    </location>
</feature>
<gene>
    <name evidence="2" type="ORF">SAMN05216246_1281</name>
</gene>
<evidence type="ECO:0000313" key="3">
    <source>
        <dbReference type="Proteomes" id="UP000184390"/>
    </source>
</evidence>
<evidence type="ECO:0000256" key="1">
    <source>
        <dbReference type="SAM" id="MobiDB-lite"/>
    </source>
</evidence>
<name>A0ABY1IKU7_9ACTO</name>
<reference evidence="2 3" key="1">
    <citation type="submission" date="2016-11" db="EMBL/GenBank/DDBJ databases">
        <authorList>
            <person name="Varghese N."/>
            <person name="Submissions S."/>
        </authorList>
    </citation>
    <scope>NUCLEOTIDE SEQUENCE [LARGE SCALE GENOMIC DNA]</scope>
    <source>
        <strain evidence="2 3">PA</strain>
    </source>
</reference>
<evidence type="ECO:0000313" key="2">
    <source>
        <dbReference type="EMBL" id="SHJ32140.1"/>
    </source>
</evidence>